<feature type="region of interest" description="Disordered" evidence="1">
    <location>
        <begin position="1"/>
        <end position="33"/>
    </location>
</feature>
<dbReference type="STRING" id="188906.SAMN04488526_3031"/>
<evidence type="ECO:0000313" key="3">
    <source>
        <dbReference type="Proteomes" id="UP000199283"/>
    </source>
</evidence>
<dbReference type="EMBL" id="FNZQ01000006">
    <property type="protein sequence ID" value="SEL58022.1"/>
    <property type="molecule type" value="Genomic_DNA"/>
</dbReference>
<evidence type="ECO:0000256" key="1">
    <source>
        <dbReference type="SAM" id="MobiDB-lite"/>
    </source>
</evidence>
<keyword evidence="3" id="KW-1185">Reference proteome</keyword>
<feature type="region of interest" description="Disordered" evidence="1">
    <location>
        <begin position="167"/>
        <end position="190"/>
    </location>
</feature>
<dbReference type="Proteomes" id="UP000199283">
    <property type="component" value="Unassembled WGS sequence"/>
</dbReference>
<accession>A0A1H7RD10</accession>
<feature type="compositionally biased region" description="Basic and acidic residues" evidence="1">
    <location>
        <begin position="173"/>
        <end position="190"/>
    </location>
</feature>
<evidence type="ECO:0000313" key="2">
    <source>
        <dbReference type="EMBL" id="SEL58022.1"/>
    </source>
</evidence>
<sequence length="190" mass="20880">MKKSKAQNAPAPKTLSEKEISERNHAALDRVAEMDDPDKLRNLMLNAERMGVDTVQEAAFRRLALVQTDVQTGASDTEAGSTEYDLWQTIFAYEQLLREDRGKAVRLTKTRTKLTKSGAVKALETFADATDDTGSFDTLVARGWSDMTGEAVILRHADDFDAATRDAASARLEAARSEPETKGDPETEDA</sequence>
<gene>
    <name evidence="2" type="ORF">SAMN04488526_3031</name>
</gene>
<proteinExistence type="predicted"/>
<feature type="compositionally biased region" description="Basic and acidic residues" evidence="1">
    <location>
        <begin position="15"/>
        <end position="33"/>
    </location>
</feature>
<dbReference type="AlphaFoldDB" id="A0A1H7RD10"/>
<organism evidence="2 3">
    <name type="scientific">Jannaschia helgolandensis</name>
    <dbReference type="NCBI Taxonomy" id="188906"/>
    <lineage>
        <taxon>Bacteria</taxon>
        <taxon>Pseudomonadati</taxon>
        <taxon>Pseudomonadota</taxon>
        <taxon>Alphaproteobacteria</taxon>
        <taxon>Rhodobacterales</taxon>
        <taxon>Roseobacteraceae</taxon>
        <taxon>Jannaschia</taxon>
    </lineage>
</organism>
<protein>
    <submittedName>
        <fullName evidence="2">Uncharacterized protein</fullName>
    </submittedName>
</protein>
<name>A0A1H7RD10_9RHOB</name>
<dbReference type="RefSeq" id="WP_245737636.1">
    <property type="nucleotide sequence ID" value="NZ_FNZQ01000006.1"/>
</dbReference>
<reference evidence="2 3" key="1">
    <citation type="submission" date="2016-10" db="EMBL/GenBank/DDBJ databases">
        <authorList>
            <person name="de Groot N.N."/>
        </authorList>
    </citation>
    <scope>NUCLEOTIDE SEQUENCE [LARGE SCALE GENOMIC DNA]</scope>
    <source>
        <strain evidence="2 3">DSM 14858</strain>
    </source>
</reference>